<dbReference type="PROSITE" id="PS50801">
    <property type="entry name" value="STAS"/>
    <property type="match status" value="1"/>
</dbReference>
<evidence type="ECO:0000256" key="2">
    <source>
        <dbReference type="RuleBase" id="RU003749"/>
    </source>
</evidence>
<dbReference type="EMBL" id="FNYH01000005">
    <property type="protein sequence ID" value="SEI60490.1"/>
    <property type="molecule type" value="Genomic_DNA"/>
</dbReference>
<dbReference type="InterPro" id="IPR003658">
    <property type="entry name" value="Anti-sigma_ant"/>
</dbReference>
<dbReference type="GO" id="GO:0043856">
    <property type="term" value="F:anti-sigma factor antagonist activity"/>
    <property type="evidence" value="ECO:0007669"/>
    <property type="project" value="InterPro"/>
</dbReference>
<dbReference type="OrthoDB" id="278639at2"/>
<dbReference type="PANTHER" id="PTHR33495">
    <property type="entry name" value="ANTI-SIGMA FACTOR ANTAGONIST TM_1081-RELATED-RELATED"/>
    <property type="match status" value="1"/>
</dbReference>
<evidence type="ECO:0000259" key="3">
    <source>
        <dbReference type="PROSITE" id="PS50801"/>
    </source>
</evidence>
<proteinExistence type="inferred from homology"/>
<evidence type="ECO:0000256" key="1">
    <source>
        <dbReference type="ARBA" id="ARBA00009013"/>
    </source>
</evidence>
<dbReference type="Gene3D" id="3.30.750.24">
    <property type="entry name" value="STAS domain"/>
    <property type="match status" value="1"/>
</dbReference>
<feature type="domain" description="STAS" evidence="3">
    <location>
        <begin position="3"/>
        <end position="103"/>
    </location>
</feature>
<dbReference type="CDD" id="cd07043">
    <property type="entry name" value="STAS_anti-anti-sigma_factors"/>
    <property type="match status" value="1"/>
</dbReference>
<dbReference type="NCBIfam" id="TIGR00377">
    <property type="entry name" value="ant_ant_sig"/>
    <property type="match status" value="1"/>
</dbReference>
<dbReference type="STRING" id="64971.SAMN05421831_10585"/>
<dbReference type="AlphaFoldDB" id="A0A1H6S910"/>
<dbReference type="InterPro" id="IPR058548">
    <property type="entry name" value="MlaB-like_STAS"/>
</dbReference>
<gene>
    <name evidence="4" type="ORF">SAMN05421831_10585</name>
</gene>
<evidence type="ECO:0000313" key="5">
    <source>
        <dbReference type="Proteomes" id="UP000242999"/>
    </source>
</evidence>
<accession>A0A1H6S910</accession>
<dbReference type="Proteomes" id="UP000242999">
    <property type="component" value="Unassembled WGS sequence"/>
</dbReference>
<keyword evidence="5" id="KW-1185">Reference proteome</keyword>
<dbReference type="Pfam" id="PF13466">
    <property type="entry name" value="STAS_2"/>
    <property type="match status" value="1"/>
</dbReference>
<dbReference type="RefSeq" id="WP_093309169.1">
    <property type="nucleotide sequence ID" value="NZ_FNYH01000005.1"/>
</dbReference>
<dbReference type="InterPro" id="IPR036513">
    <property type="entry name" value="STAS_dom_sf"/>
</dbReference>
<evidence type="ECO:0000313" key="4">
    <source>
        <dbReference type="EMBL" id="SEI60490.1"/>
    </source>
</evidence>
<dbReference type="SUPFAM" id="SSF52091">
    <property type="entry name" value="SpoIIaa-like"/>
    <property type="match status" value="1"/>
</dbReference>
<dbReference type="PANTHER" id="PTHR33495:SF15">
    <property type="entry name" value="STAS DOMAIN-CONTAINING PROTEIN"/>
    <property type="match status" value="1"/>
</dbReference>
<sequence length="103" mass="11727">MSVSIHTQTQGQIAKIKLKGRFNFSAHREFRDAYTSALTDAQVKSFEIDMQDVDYIDSSALGMLLLLKERADAERKEIQIVRCSPVVLDVFKVANFKNLFKIS</sequence>
<reference evidence="5" key="1">
    <citation type="submission" date="2016-10" db="EMBL/GenBank/DDBJ databases">
        <authorList>
            <person name="Varghese N."/>
            <person name="Submissions S."/>
        </authorList>
    </citation>
    <scope>NUCLEOTIDE SEQUENCE [LARGE SCALE GENOMIC DNA]</scope>
    <source>
        <strain evidence="5">DSM 7165</strain>
    </source>
</reference>
<comment type="similarity">
    <text evidence="1 2">Belongs to the anti-sigma-factor antagonist family.</text>
</comment>
<dbReference type="InterPro" id="IPR002645">
    <property type="entry name" value="STAS_dom"/>
</dbReference>
<protein>
    <recommendedName>
        <fullName evidence="2">Anti-sigma factor antagonist</fullName>
    </recommendedName>
</protein>
<organism evidence="4 5">
    <name type="scientific">Allopseudospirillum japonicum</name>
    <dbReference type="NCBI Taxonomy" id="64971"/>
    <lineage>
        <taxon>Bacteria</taxon>
        <taxon>Pseudomonadati</taxon>
        <taxon>Pseudomonadota</taxon>
        <taxon>Gammaproteobacteria</taxon>
        <taxon>Oceanospirillales</taxon>
        <taxon>Oceanospirillaceae</taxon>
        <taxon>Allopseudospirillum</taxon>
    </lineage>
</organism>
<name>A0A1H6S910_9GAMM</name>